<name>A0AAV5DCM9_ELECO</name>
<proteinExistence type="inferred from homology"/>
<dbReference type="SUPFAM" id="SSF103506">
    <property type="entry name" value="Mitochondrial carrier"/>
    <property type="match status" value="1"/>
</dbReference>
<reference evidence="13" key="2">
    <citation type="submission" date="2021-12" db="EMBL/GenBank/DDBJ databases">
        <title>Resequencing data analysis of finger millet.</title>
        <authorList>
            <person name="Hatakeyama M."/>
            <person name="Aluri S."/>
            <person name="Balachadran M.T."/>
            <person name="Sivarajan S.R."/>
            <person name="Poveda L."/>
            <person name="Shimizu-Inatsugi R."/>
            <person name="Schlapbach R."/>
            <person name="Sreeman S.M."/>
            <person name="Shimizu K.K."/>
        </authorList>
    </citation>
    <scope>NUCLEOTIDE SEQUENCE</scope>
</reference>
<evidence type="ECO:0000256" key="6">
    <source>
        <dbReference type="ARBA" id="ARBA00022989"/>
    </source>
</evidence>
<evidence type="ECO:0000313" key="13">
    <source>
        <dbReference type="EMBL" id="GJN08178.1"/>
    </source>
</evidence>
<evidence type="ECO:0000256" key="2">
    <source>
        <dbReference type="ARBA" id="ARBA00006375"/>
    </source>
</evidence>
<sequence>MNHPLRDKMTHLHKSHMTNKIKEVTKIMVTIMVKLKMVRIKYASNALSEPSDEDSSASSPSKELVPASKRRKAAAVRGQGSSGQGSSRDAKTMHVQPGGSLPPRRAQDKGKRPIKDKRLAKEKPSKSSRAARADNVEVVEGLKVHELAYLEGYIYKDYKKDLDALVEARKKNSALCVREDPTRFSAATPARYGRRRFPNGLGLLIALAAAAAAFPSGGVFAGRGPPRRQGPAAGPALDRAGAYRGIAHCGTTVARAEGVRALWKGLTPFATHLTLKYALRLGSNAVLQSAFKDPTTGKVSAQGRLASGFGAGVIEALLIVTPFEARLLRISVTEFFSLSFLRCAC</sequence>
<keyword evidence="3 10" id="KW-0813">Transport</keyword>
<evidence type="ECO:0000256" key="8">
    <source>
        <dbReference type="ARBA" id="ARBA00023136"/>
    </source>
</evidence>
<protein>
    <submittedName>
        <fullName evidence="13">Uncharacterized protein</fullName>
    </submittedName>
</protein>
<comment type="similarity">
    <text evidence="2 10">Belongs to the mitochondrial carrier (TC 2.A.29) family.</text>
</comment>
<evidence type="ECO:0000256" key="10">
    <source>
        <dbReference type="RuleBase" id="RU000488"/>
    </source>
</evidence>
<evidence type="ECO:0000256" key="4">
    <source>
        <dbReference type="ARBA" id="ARBA00022692"/>
    </source>
</evidence>
<dbReference type="PROSITE" id="PS50920">
    <property type="entry name" value="SOLCAR"/>
    <property type="match status" value="1"/>
</dbReference>
<keyword evidence="8 9" id="KW-0472">Membrane</keyword>
<evidence type="ECO:0000313" key="14">
    <source>
        <dbReference type="Proteomes" id="UP001054889"/>
    </source>
</evidence>
<feature type="compositionally biased region" description="Basic and acidic residues" evidence="11">
    <location>
        <begin position="105"/>
        <end position="133"/>
    </location>
</feature>
<evidence type="ECO:0000256" key="5">
    <source>
        <dbReference type="ARBA" id="ARBA00022737"/>
    </source>
</evidence>
<feature type="repeat" description="Solcar" evidence="9">
    <location>
        <begin position="194"/>
        <end position="290"/>
    </location>
</feature>
<dbReference type="GO" id="GO:0031966">
    <property type="term" value="C:mitochondrial membrane"/>
    <property type="evidence" value="ECO:0007669"/>
    <property type="project" value="UniProtKB-SubCell"/>
</dbReference>
<keyword evidence="5" id="KW-0677">Repeat</keyword>
<dbReference type="PANTHER" id="PTHR45788">
    <property type="entry name" value="SUCCINATE/FUMARATE MITOCHONDRIAL TRANSPORTER-RELATED"/>
    <property type="match status" value="1"/>
</dbReference>
<evidence type="ECO:0000256" key="7">
    <source>
        <dbReference type="ARBA" id="ARBA00023128"/>
    </source>
</evidence>
<keyword evidence="6 12" id="KW-1133">Transmembrane helix</keyword>
<dbReference type="Pfam" id="PF00153">
    <property type="entry name" value="Mito_carr"/>
    <property type="match status" value="1"/>
</dbReference>
<evidence type="ECO:0000256" key="1">
    <source>
        <dbReference type="ARBA" id="ARBA00004225"/>
    </source>
</evidence>
<dbReference type="Gene3D" id="1.50.40.10">
    <property type="entry name" value="Mitochondrial carrier domain"/>
    <property type="match status" value="1"/>
</dbReference>
<dbReference type="Proteomes" id="UP001054889">
    <property type="component" value="Unassembled WGS sequence"/>
</dbReference>
<reference evidence="13" key="1">
    <citation type="journal article" date="2018" name="DNA Res.">
        <title>Multiple hybrid de novo genome assembly of finger millet, an orphan allotetraploid crop.</title>
        <authorList>
            <person name="Hatakeyama M."/>
            <person name="Aluri S."/>
            <person name="Balachadran M.T."/>
            <person name="Sivarajan S.R."/>
            <person name="Patrignani A."/>
            <person name="Gruter S."/>
            <person name="Poveda L."/>
            <person name="Shimizu-Inatsugi R."/>
            <person name="Baeten J."/>
            <person name="Francoijs K.J."/>
            <person name="Nataraja K.N."/>
            <person name="Reddy Y.A.N."/>
            <person name="Phadnis S."/>
            <person name="Ravikumar R.L."/>
            <person name="Schlapbach R."/>
            <person name="Sreeman S.M."/>
            <person name="Shimizu K.K."/>
        </authorList>
    </citation>
    <scope>NUCLEOTIDE SEQUENCE</scope>
</reference>
<comment type="subcellular location">
    <subcellularLocation>
        <location evidence="1">Mitochondrion membrane</location>
        <topology evidence="1">Multi-pass membrane protein</topology>
    </subcellularLocation>
</comment>
<evidence type="ECO:0000256" key="11">
    <source>
        <dbReference type="SAM" id="MobiDB-lite"/>
    </source>
</evidence>
<feature type="transmembrane region" description="Helical" evidence="12">
    <location>
        <begin position="201"/>
        <end position="221"/>
    </location>
</feature>
<keyword evidence="14" id="KW-1185">Reference proteome</keyword>
<comment type="caution">
    <text evidence="13">The sequence shown here is derived from an EMBL/GenBank/DDBJ whole genome shotgun (WGS) entry which is preliminary data.</text>
</comment>
<dbReference type="AlphaFoldDB" id="A0AAV5DCM9"/>
<accession>A0AAV5DCM9</accession>
<keyword evidence="7" id="KW-0496">Mitochondrion</keyword>
<dbReference type="InterPro" id="IPR018108">
    <property type="entry name" value="MCP_transmembrane"/>
</dbReference>
<dbReference type="InterPro" id="IPR049563">
    <property type="entry name" value="TXTP-like"/>
</dbReference>
<dbReference type="PANTHER" id="PTHR45788:SF2">
    <property type="entry name" value="SUCCINATE_FUMARATE MITOCHONDRIAL TRANSPORTER"/>
    <property type="match status" value="1"/>
</dbReference>
<organism evidence="13 14">
    <name type="scientific">Eleusine coracana subsp. coracana</name>
    <dbReference type="NCBI Taxonomy" id="191504"/>
    <lineage>
        <taxon>Eukaryota</taxon>
        <taxon>Viridiplantae</taxon>
        <taxon>Streptophyta</taxon>
        <taxon>Embryophyta</taxon>
        <taxon>Tracheophyta</taxon>
        <taxon>Spermatophyta</taxon>
        <taxon>Magnoliopsida</taxon>
        <taxon>Liliopsida</taxon>
        <taxon>Poales</taxon>
        <taxon>Poaceae</taxon>
        <taxon>PACMAD clade</taxon>
        <taxon>Chloridoideae</taxon>
        <taxon>Cynodonteae</taxon>
        <taxon>Eleusininae</taxon>
        <taxon>Eleusine</taxon>
    </lineage>
</organism>
<feature type="region of interest" description="Disordered" evidence="11">
    <location>
        <begin position="47"/>
        <end position="133"/>
    </location>
</feature>
<dbReference type="EMBL" id="BQKI01000015">
    <property type="protein sequence ID" value="GJN08178.1"/>
    <property type="molecule type" value="Genomic_DNA"/>
</dbReference>
<evidence type="ECO:0000256" key="9">
    <source>
        <dbReference type="PROSITE-ProRule" id="PRU00282"/>
    </source>
</evidence>
<gene>
    <name evidence="13" type="primary">ga26071</name>
    <name evidence="13" type="ORF">PR202_ga26071</name>
</gene>
<evidence type="ECO:0000256" key="12">
    <source>
        <dbReference type="SAM" id="Phobius"/>
    </source>
</evidence>
<keyword evidence="4 9" id="KW-0812">Transmembrane</keyword>
<evidence type="ECO:0000256" key="3">
    <source>
        <dbReference type="ARBA" id="ARBA00022448"/>
    </source>
</evidence>
<dbReference type="GO" id="GO:0005469">
    <property type="term" value="F:succinate:fumarate antiporter activity"/>
    <property type="evidence" value="ECO:0007669"/>
    <property type="project" value="TreeGrafter"/>
</dbReference>
<dbReference type="InterPro" id="IPR023395">
    <property type="entry name" value="MCP_dom_sf"/>
</dbReference>